<dbReference type="InterPro" id="IPR001155">
    <property type="entry name" value="OxRdtase_FMN_N"/>
</dbReference>
<feature type="domain" description="NADH:flavin oxidoreductase/NADH oxidase N-terminal" evidence="1">
    <location>
        <begin position="11"/>
        <end position="93"/>
    </location>
</feature>
<dbReference type="PANTHER" id="PTHR22893:SF91">
    <property type="entry name" value="NADPH DEHYDROGENASE 2-RELATED"/>
    <property type="match status" value="1"/>
</dbReference>
<gene>
    <name evidence="2" type="ORF">D9613_005854</name>
</gene>
<dbReference type="GO" id="GO:0016491">
    <property type="term" value="F:oxidoreductase activity"/>
    <property type="evidence" value="ECO:0007669"/>
    <property type="project" value="InterPro"/>
</dbReference>
<organism evidence="2 3">
    <name type="scientific">Agrocybe pediades</name>
    <dbReference type="NCBI Taxonomy" id="84607"/>
    <lineage>
        <taxon>Eukaryota</taxon>
        <taxon>Fungi</taxon>
        <taxon>Dikarya</taxon>
        <taxon>Basidiomycota</taxon>
        <taxon>Agaricomycotina</taxon>
        <taxon>Agaricomycetes</taxon>
        <taxon>Agaricomycetidae</taxon>
        <taxon>Agaricales</taxon>
        <taxon>Agaricineae</taxon>
        <taxon>Strophariaceae</taxon>
        <taxon>Agrocybe</taxon>
    </lineage>
</organism>
<dbReference type="EMBL" id="JAACJL010000030">
    <property type="protein sequence ID" value="KAF4617635.1"/>
    <property type="molecule type" value="Genomic_DNA"/>
</dbReference>
<dbReference type="SUPFAM" id="SSF51395">
    <property type="entry name" value="FMN-linked oxidoreductases"/>
    <property type="match status" value="1"/>
</dbReference>
<evidence type="ECO:0000259" key="1">
    <source>
        <dbReference type="Pfam" id="PF00724"/>
    </source>
</evidence>
<sequence>MSPTPHPNPWELVQQFKEAAINAKKAGFDGVEVHAANGYIINQFIDNTANKRTDEWGGSIENRCRLALEVTKACVEIFGSNVAIKLSPCGGYNDVGCVEPSSSAANGPRILKHGAPTSSMPLQETIDTYSYLITELDKLGLAYICLVRYLPYTDSTYDGVLRATQHDVFGTYRPLIKNTKVMFNGAIKPEEAEDIIAGGTADLVAIGLDFITHPDYAERVRHGKPLDNALDMAHMQTNKTSTDWRTGYNDYPAAVY</sequence>
<dbReference type="Gene3D" id="3.20.20.70">
    <property type="entry name" value="Aldolase class I"/>
    <property type="match status" value="2"/>
</dbReference>
<dbReference type="AlphaFoldDB" id="A0A8H4QVX1"/>
<comment type="caution">
    <text evidence="2">The sequence shown here is derived from an EMBL/GenBank/DDBJ whole genome shotgun (WGS) entry which is preliminary data.</text>
</comment>
<evidence type="ECO:0000313" key="2">
    <source>
        <dbReference type="EMBL" id="KAF4617635.1"/>
    </source>
</evidence>
<reference evidence="2 3" key="1">
    <citation type="submission" date="2019-12" db="EMBL/GenBank/DDBJ databases">
        <authorList>
            <person name="Floudas D."/>
            <person name="Bentzer J."/>
            <person name="Ahren D."/>
            <person name="Johansson T."/>
            <person name="Persson P."/>
            <person name="Tunlid A."/>
        </authorList>
    </citation>
    <scope>NUCLEOTIDE SEQUENCE [LARGE SCALE GENOMIC DNA]</scope>
    <source>
        <strain evidence="2 3">CBS 102.39</strain>
    </source>
</reference>
<accession>A0A8H4QVX1</accession>
<dbReference type="Pfam" id="PF00724">
    <property type="entry name" value="Oxidored_FMN"/>
    <property type="match status" value="1"/>
</dbReference>
<dbReference type="Proteomes" id="UP000521872">
    <property type="component" value="Unassembled WGS sequence"/>
</dbReference>
<keyword evidence="3" id="KW-1185">Reference proteome</keyword>
<proteinExistence type="predicted"/>
<protein>
    <recommendedName>
        <fullName evidence="1">NADH:flavin oxidoreductase/NADH oxidase N-terminal domain-containing protein</fullName>
    </recommendedName>
</protein>
<evidence type="ECO:0000313" key="3">
    <source>
        <dbReference type="Proteomes" id="UP000521872"/>
    </source>
</evidence>
<dbReference type="InterPro" id="IPR045247">
    <property type="entry name" value="Oye-like"/>
</dbReference>
<dbReference type="InterPro" id="IPR013785">
    <property type="entry name" value="Aldolase_TIM"/>
</dbReference>
<dbReference type="PANTHER" id="PTHR22893">
    <property type="entry name" value="NADH OXIDOREDUCTASE-RELATED"/>
    <property type="match status" value="1"/>
</dbReference>
<name>A0A8H4QVX1_9AGAR</name>
<dbReference type="GO" id="GO:0010181">
    <property type="term" value="F:FMN binding"/>
    <property type="evidence" value="ECO:0007669"/>
    <property type="project" value="InterPro"/>
</dbReference>